<proteinExistence type="predicted"/>
<evidence type="ECO:0008006" key="3">
    <source>
        <dbReference type="Google" id="ProtNLM"/>
    </source>
</evidence>
<dbReference type="Gene3D" id="2.130.10.10">
    <property type="entry name" value="YVTN repeat-like/Quinoprotein amine dehydrogenase"/>
    <property type="match status" value="1"/>
</dbReference>
<comment type="caution">
    <text evidence="1">The sequence shown here is derived from an EMBL/GenBank/DDBJ whole genome shotgun (WGS) entry which is preliminary data.</text>
</comment>
<keyword evidence="2" id="KW-1185">Reference proteome</keyword>
<dbReference type="Proteomes" id="UP000826651">
    <property type="component" value="Unassembled WGS sequence"/>
</dbReference>
<name>A0ABS7S8V2_9MICO</name>
<organism evidence="1 2">
    <name type="scientific">Occultella gossypii</name>
    <dbReference type="NCBI Taxonomy" id="2800820"/>
    <lineage>
        <taxon>Bacteria</taxon>
        <taxon>Bacillati</taxon>
        <taxon>Actinomycetota</taxon>
        <taxon>Actinomycetes</taxon>
        <taxon>Micrococcales</taxon>
        <taxon>Ruaniaceae</taxon>
        <taxon>Occultella</taxon>
    </lineage>
</organism>
<dbReference type="SUPFAM" id="SSF82171">
    <property type="entry name" value="DPP6 N-terminal domain-like"/>
    <property type="match status" value="1"/>
</dbReference>
<sequence>MVSPRYLTSFEQYRYFTYPHLNGFVTDEHGVTTGVVVGQIDLDPAEMSLHVIDLPSGAAREVCRFTNPIDATNPYSWYDVATDGSRIVTMFSNEVICIDIDAGGAVTTRPVFTPPANHELSVIVTLHPAFDRCLASYYPRGKKTGPSVLVEIDLTTGEATQLLDSATELAHFQYCEADPDWIGFANQSRFKHNYGPYNRLWAMHPVHAPRGMKIWDQIAGDGIVPTGHEAWAFHDVSCITVAADTTRPSNTPCEGTPGLWQIWPDGREPRLIVEAADYNHASISRQGDLAVVDAGPLRPPWLFPTSPEDPIDPAASAGRIELVSMTGEFAPIALAEMHFGDVHPRHGHPGFSPDGAFVAFTDTDPFTQRSRVGLADVRSARR</sequence>
<protein>
    <recommendedName>
        <fullName evidence="3">WD40-like Beta Propeller Repeat</fullName>
    </recommendedName>
</protein>
<accession>A0ABS7S8V2</accession>
<evidence type="ECO:0000313" key="2">
    <source>
        <dbReference type="Proteomes" id="UP000826651"/>
    </source>
</evidence>
<gene>
    <name evidence="1" type="ORF">KCQ71_11440</name>
</gene>
<evidence type="ECO:0000313" key="1">
    <source>
        <dbReference type="EMBL" id="MBZ2196770.1"/>
    </source>
</evidence>
<dbReference type="RefSeq" id="WP_223405963.1">
    <property type="nucleotide sequence ID" value="NZ_JAGSHT010000011.1"/>
</dbReference>
<reference evidence="1 2" key="1">
    <citation type="submission" date="2021-04" db="EMBL/GenBank/DDBJ databases">
        <title>Ruania sp. nov., isolated from sandy soil of mangrove forest.</title>
        <authorList>
            <person name="Ge X."/>
            <person name="Huang R."/>
            <person name="Liu W."/>
        </authorList>
    </citation>
    <scope>NUCLEOTIDE SEQUENCE [LARGE SCALE GENOMIC DNA]</scope>
    <source>
        <strain evidence="1 2">N2-46</strain>
    </source>
</reference>
<dbReference type="EMBL" id="JAGSHT010000011">
    <property type="protein sequence ID" value="MBZ2196770.1"/>
    <property type="molecule type" value="Genomic_DNA"/>
</dbReference>
<dbReference type="InterPro" id="IPR015943">
    <property type="entry name" value="WD40/YVTN_repeat-like_dom_sf"/>
</dbReference>